<feature type="compositionally biased region" description="Low complexity" evidence="1">
    <location>
        <begin position="1"/>
        <end position="20"/>
    </location>
</feature>
<proteinExistence type="predicted"/>
<dbReference type="Proteomes" id="UP001596074">
    <property type="component" value="Unassembled WGS sequence"/>
</dbReference>
<accession>A0ABW1AAM5</accession>
<dbReference type="EMBL" id="JBHSON010000075">
    <property type="protein sequence ID" value="MFC5751797.1"/>
    <property type="molecule type" value="Genomic_DNA"/>
</dbReference>
<gene>
    <name evidence="2" type="ORF">ACFPZN_39825</name>
</gene>
<protein>
    <submittedName>
        <fullName evidence="2">Uncharacterized protein</fullName>
    </submittedName>
</protein>
<sequence length="412" mass="43133">MTAGPADASPPADASRPAAPVTDPARLRRLGAADGAARDVIAGLLGQAVRGLPRMRHNQSGPFVFTMRGEPEGPTASGDATRHRAVPAGRSLRYAAIVALGARLLPPDEQRAALGGQSAAELTGTLLPRLAATGPDAVTSLGDIALVAWAAAETGHDGLPQALRRLAAADRPGRGAVYTVDAAWVASALAAARDAGADPAAEHLERSRRRLLDGLRGRALYTHEVGGRGLVPRYRAHVGCFADQVYPVQALARLGDGEAVAAADRVAAAICAAQGPGGQWWWHYDARTGGVVEGYPVYSVHQHAMAPMALLDLAEAGGADHLGAIARGVGWLAAPPETGEPLMPGDPVMTWRKVARRDPRKAVRGARAATTLLRPGWRAAALDRAFPPGAVDRECRPYELGWLLYSWLEDHA</sequence>
<evidence type="ECO:0000313" key="3">
    <source>
        <dbReference type="Proteomes" id="UP001596074"/>
    </source>
</evidence>
<dbReference type="SUPFAM" id="SSF48239">
    <property type="entry name" value="Terpenoid cyclases/Protein prenyltransferases"/>
    <property type="match status" value="1"/>
</dbReference>
<name>A0ABW1AAM5_9ACTN</name>
<dbReference type="InterPro" id="IPR008930">
    <property type="entry name" value="Terpenoid_cyclase/PrenylTrfase"/>
</dbReference>
<reference evidence="3" key="1">
    <citation type="journal article" date="2019" name="Int. J. Syst. Evol. Microbiol.">
        <title>The Global Catalogue of Microorganisms (GCM) 10K type strain sequencing project: providing services to taxonomists for standard genome sequencing and annotation.</title>
        <authorList>
            <consortium name="The Broad Institute Genomics Platform"/>
            <consortium name="The Broad Institute Genome Sequencing Center for Infectious Disease"/>
            <person name="Wu L."/>
            <person name="Ma J."/>
        </authorList>
    </citation>
    <scope>NUCLEOTIDE SEQUENCE [LARGE SCALE GENOMIC DNA]</scope>
    <source>
        <strain evidence="3">KCTC 42087</strain>
    </source>
</reference>
<evidence type="ECO:0000256" key="1">
    <source>
        <dbReference type="SAM" id="MobiDB-lite"/>
    </source>
</evidence>
<feature type="region of interest" description="Disordered" evidence="1">
    <location>
        <begin position="1"/>
        <end position="22"/>
    </location>
</feature>
<organism evidence="2 3">
    <name type="scientific">Actinomadura rugatobispora</name>
    <dbReference type="NCBI Taxonomy" id="1994"/>
    <lineage>
        <taxon>Bacteria</taxon>
        <taxon>Bacillati</taxon>
        <taxon>Actinomycetota</taxon>
        <taxon>Actinomycetes</taxon>
        <taxon>Streptosporangiales</taxon>
        <taxon>Thermomonosporaceae</taxon>
        <taxon>Actinomadura</taxon>
    </lineage>
</organism>
<dbReference type="RefSeq" id="WP_378287756.1">
    <property type="nucleotide sequence ID" value="NZ_JBHSON010000075.1"/>
</dbReference>
<comment type="caution">
    <text evidence="2">The sequence shown here is derived from an EMBL/GenBank/DDBJ whole genome shotgun (WGS) entry which is preliminary data.</text>
</comment>
<evidence type="ECO:0000313" key="2">
    <source>
        <dbReference type="EMBL" id="MFC5751797.1"/>
    </source>
</evidence>
<keyword evidence="3" id="KW-1185">Reference proteome</keyword>